<protein>
    <recommendedName>
        <fullName evidence="3">Rhamnosyl transferase</fullName>
    </recommendedName>
</protein>
<accession>A0A562YH53</accession>
<dbReference type="AlphaFoldDB" id="A0A562YH53"/>
<dbReference type="OrthoDB" id="9771846at2"/>
<reference evidence="1 2" key="1">
    <citation type="submission" date="2019-03" db="EMBL/GenBank/DDBJ databases">
        <authorList>
            <person name="Zhong Y.L."/>
        </authorList>
    </citation>
    <scope>NUCLEOTIDE SEQUENCE [LARGE SCALE GENOMIC DNA]</scope>
    <source>
        <strain evidence="1 2">W255</strain>
    </source>
</reference>
<reference evidence="1 2" key="2">
    <citation type="submission" date="2019-07" db="EMBL/GenBank/DDBJ databases">
        <title>Seonamhaeicola sp. W255 draft genome.</title>
        <authorList>
            <person name="Zhang X.-Y."/>
            <person name="Zhang R."/>
            <person name="Zhong Y.-L."/>
            <person name="Du Z.-J."/>
        </authorList>
    </citation>
    <scope>NUCLEOTIDE SEQUENCE [LARGE SCALE GENOMIC DNA]</scope>
    <source>
        <strain evidence="1 2">W255</strain>
    </source>
</reference>
<evidence type="ECO:0000313" key="1">
    <source>
        <dbReference type="EMBL" id="TWO34390.1"/>
    </source>
</evidence>
<comment type="caution">
    <text evidence="1">The sequence shown here is derived from an EMBL/GenBank/DDBJ whole genome shotgun (WGS) entry which is preliminary data.</text>
</comment>
<dbReference type="Pfam" id="PF11316">
    <property type="entry name" value="Rhamno_transf"/>
    <property type="match status" value="1"/>
</dbReference>
<sequence length="278" mass="32950">MPKQFTHFVITRFNLRQSIWGLDKQGTEVNSDAWLTHRYKIFETYCFPSIQNQTNKYFKWLVFFDETTPQFYRDKNNFLSSVFSNFIPVYVKDFDTFHVKLPQFIKDYSEEGVDYVITTRLDNDDCFHKDAIKIIQDHFTTKETTIIDLCNGLTLQINGGYKLSLRKNVISGPFISLSESLKSEKKPVTVYSKEHTAWLGTVHYVSVKKGFYWMQIIHNRNISNALAQQLTMNKRYLEGFDFLENISFSLRYYIFILYKEVKCVVQRINTNKSRILSQ</sequence>
<evidence type="ECO:0008006" key="3">
    <source>
        <dbReference type="Google" id="ProtNLM"/>
    </source>
</evidence>
<dbReference type="EMBL" id="SMZJ02000001">
    <property type="protein sequence ID" value="TWO34390.1"/>
    <property type="molecule type" value="Genomic_DNA"/>
</dbReference>
<gene>
    <name evidence="1" type="ORF">E1J38_000645</name>
</gene>
<dbReference type="Proteomes" id="UP000295814">
    <property type="component" value="Unassembled WGS sequence"/>
</dbReference>
<dbReference type="RefSeq" id="WP_133354913.1">
    <property type="nucleotide sequence ID" value="NZ_SMZJ02000001.1"/>
</dbReference>
<name>A0A562YH53_9FLAO</name>
<evidence type="ECO:0000313" key="2">
    <source>
        <dbReference type="Proteomes" id="UP000295814"/>
    </source>
</evidence>
<organism evidence="1 2">
    <name type="scientific">Seonamhaeicola sediminis</name>
    <dbReference type="NCBI Taxonomy" id="2528206"/>
    <lineage>
        <taxon>Bacteria</taxon>
        <taxon>Pseudomonadati</taxon>
        <taxon>Bacteroidota</taxon>
        <taxon>Flavobacteriia</taxon>
        <taxon>Flavobacteriales</taxon>
        <taxon>Flavobacteriaceae</taxon>
    </lineage>
</organism>
<proteinExistence type="predicted"/>
<dbReference type="InterPro" id="IPR021466">
    <property type="entry name" value="Put_rhamnosyl_transferase"/>
</dbReference>
<keyword evidence="2" id="KW-1185">Reference proteome</keyword>